<evidence type="ECO:0000313" key="1">
    <source>
        <dbReference type="EMBL" id="MFN2977024.1"/>
    </source>
</evidence>
<protein>
    <submittedName>
        <fullName evidence="1">Uncharacterized protein</fullName>
    </submittedName>
</protein>
<comment type="caution">
    <text evidence="1">The sequence shown here is derived from an EMBL/GenBank/DDBJ whole genome shotgun (WGS) entry which is preliminary data.</text>
</comment>
<dbReference type="RefSeq" id="WP_344686876.1">
    <property type="nucleotide sequence ID" value="NZ_BAABBH010000001.1"/>
</dbReference>
<name>A0ABW9KMP2_9BACT</name>
<dbReference type="EMBL" id="JBJYXY010000001">
    <property type="protein sequence ID" value="MFN2977024.1"/>
    <property type="molecule type" value="Genomic_DNA"/>
</dbReference>
<reference evidence="1 2" key="1">
    <citation type="submission" date="2024-12" db="EMBL/GenBank/DDBJ databases">
        <authorList>
            <person name="Lee Y."/>
        </authorList>
    </citation>
    <scope>NUCLEOTIDE SEQUENCE [LARGE SCALE GENOMIC DNA]</scope>
    <source>
        <strain evidence="1 2">03SUJ4</strain>
    </source>
</reference>
<organism evidence="1 2">
    <name type="scientific">Terriglobus aquaticus</name>
    <dbReference type="NCBI Taxonomy" id="940139"/>
    <lineage>
        <taxon>Bacteria</taxon>
        <taxon>Pseudomonadati</taxon>
        <taxon>Acidobacteriota</taxon>
        <taxon>Terriglobia</taxon>
        <taxon>Terriglobales</taxon>
        <taxon>Acidobacteriaceae</taxon>
        <taxon>Terriglobus</taxon>
    </lineage>
</organism>
<sequence>MVVVVAGFVAIAAAITTFVEVRGQQQDDRARAATAIQTSKMRGRFALGEPLSEAEAEVKALGLNTIGRGDDLLIIAQEGRRVWYCDHHYFGTALRFTEGKLRQIESDEWLGACL</sequence>
<accession>A0ABW9KMP2</accession>
<proteinExistence type="predicted"/>
<evidence type="ECO:0000313" key="2">
    <source>
        <dbReference type="Proteomes" id="UP001634747"/>
    </source>
</evidence>
<dbReference type="Proteomes" id="UP001634747">
    <property type="component" value="Unassembled WGS sequence"/>
</dbReference>
<keyword evidence="2" id="KW-1185">Reference proteome</keyword>
<gene>
    <name evidence="1" type="ORF">ACK2TP_14730</name>
</gene>